<organism evidence="2 3">
    <name type="scientific">Desulfatitalea alkaliphila</name>
    <dbReference type="NCBI Taxonomy" id="2929485"/>
    <lineage>
        <taxon>Bacteria</taxon>
        <taxon>Pseudomonadati</taxon>
        <taxon>Thermodesulfobacteriota</taxon>
        <taxon>Desulfobacteria</taxon>
        <taxon>Desulfobacterales</taxon>
        <taxon>Desulfosarcinaceae</taxon>
        <taxon>Desulfatitalea</taxon>
    </lineage>
</organism>
<feature type="domain" description="Metallo-beta-lactamase" evidence="1">
    <location>
        <begin position="18"/>
        <end position="221"/>
    </location>
</feature>
<comment type="caution">
    <text evidence="2">The sequence shown here is derived from an EMBL/GenBank/DDBJ whole genome shotgun (WGS) entry which is preliminary data.</text>
</comment>
<dbReference type="GO" id="GO:0042781">
    <property type="term" value="F:3'-tRNA processing endoribonuclease activity"/>
    <property type="evidence" value="ECO:0007669"/>
    <property type="project" value="TreeGrafter"/>
</dbReference>
<evidence type="ECO:0000313" key="2">
    <source>
        <dbReference type="EMBL" id="MCJ8499458.1"/>
    </source>
</evidence>
<dbReference type="Pfam" id="PF12706">
    <property type="entry name" value="Lactamase_B_2"/>
    <property type="match status" value="1"/>
</dbReference>
<dbReference type="CDD" id="cd16272">
    <property type="entry name" value="RNaseZ_MBL-fold"/>
    <property type="match status" value="1"/>
</dbReference>
<dbReference type="SUPFAM" id="SSF56281">
    <property type="entry name" value="Metallo-hydrolase/oxidoreductase"/>
    <property type="match status" value="1"/>
</dbReference>
<dbReference type="SMART" id="SM00849">
    <property type="entry name" value="Lactamase_B"/>
    <property type="match status" value="1"/>
</dbReference>
<dbReference type="InterPro" id="IPR036866">
    <property type="entry name" value="RibonucZ/Hydroxyglut_hydro"/>
</dbReference>
<dbReference type="InterPro" id="IPR001279">
    <property type="entry name" value="Metallo-B-lactamas"/>
</dbReference>
<evidence type="ECO:0000259" key="1">
    <source>
        <dbReference type="SMART" id="SM00849"/>
    </source>
</evidence>
<name>A0AA41QZY3_9BACT</name>
<dbReference type="EMBL" id="JALJRB010000002">
    <property type="protein sequence ID" value="MCJ8499458.1"/>
    <property type="molecule type" value="Genomic_DNA"/>
</dbReference>
<dbReference type="PANTHER" id="PTHR46018">
    <property type="entry name" value="ZINC PHOSPHODIESTERASE ELAC PROTEIN 1"/>
    <property type="match status" value="1"/>
</dbReference>
<proteinExistence type="predicted"/>
<protein>
    <submittedName>
        <fullName evidence="2">Ribonuclease Z</fullName>
    </submittedName>
</protein>
<sequence length="263" mass="27792">MRITILGSGTCTPRLDRSAAAVLVSTDRSNLLLDIGPGTMRRLLEAGHAIGDLTHIAITHFHPDHTAELVPLLFATRYAEAPPRTRPLTVLGGPGLKAFFSGLQAVYGHWIVLPDDLLQMREIDDPAGAAQAFADFTLSAFPVDHRPESLAYRIADAGGRTVACSGDSDVCDGLVAAARGADLFICEASKPDDLKTAGHLTPSLAGRMAARAGAKRLVLTHLYPSCDAVDIVKQAAATYKGPVVAATDLMRFTLDQPDGGKSK</sequence>
<dbReference type="Gene3D" id="3.60.15.10">
    <property type="entry name" value="Ribonuclease Z/Hydroxyacylglutathione hydrolase-like"/>
    <property type="match status" value="1"/>
</dbReference>
<dbReference type="PANTHER" id="PTHR46018:SF2">
    <property type="entry name" value="ZINC PHOSPHODIESTERASE ELAC PROTEIN 1"/>
    <property type="match status" value="1"/>
</dbReference>
<accession>A0AA41QZY3</accession>
<evidence type="ECO:0000313" key="3">
    <source>
        <dbReference type="Proteomes" id="UP001165427"/>
    </source>
</evidence>
<keyword evidence="3" id="KW-1185">Reference proteome</keyword>
<dbReference type="Proteomes" id="UP001165427">
    <property type="component" value="Unassembled WGS sequence"/>
</dbReference>
<dbReference type="AlphaFoldDB" id="A0AA41QZY3"/>
<dbReference type="RefSeq" id="WP_246902786.1">
    <property type="nucleotide sequence ID" value="NZ_JALJRB010000002.1"/>
</dbReference>
<gene>
    <name evidence="2" type="ORF">MRX98_02640</name>
</gene>
<reference evidence="2" key="1">
    <citation type="submission" date="2022-04" db="EMBL/GenBank/DDBJ databases">
        <title>Desulfatitalea alkaliphila sp. nov., a novel anaerobic sulfate-reducing bacterium isolated from terrestrial mud volcano, Taman Peninsula, Russia.</title>
        <authorList>
            <person name="Khomyakova M.A."/>
            <person name="Merkel A.Y."/>
            <person name="Slobodkin A.I."/>
        </authorList>
    </citation>
    <scope>NUCLEOTIDE SEQUENCE</scope>
    <source>
        <strain evidence="2">M08but</strain>
    </source>
</reference>